<evidence type="ECO:0000256" key="5">
    <source>
        <dbReference type="ARBA" id="ARBA00022571"/>
    </source>
</evidence>
<sequence>MTTQRLTLNTMLRQLIATPSMSSVSPEFDTSNRAVIELLATWLEDAGFQVEVYPLPQQPGKANLLASYGRVEEHSQGLMLAGHTDTVPYDQHSWHHDPFQLTERDNRLYGLGTSDMKSFFALAIEAARRFRPQALTQPLFILATADEESSMEGALALVQRGCPHVRYAVIGEPTGLTPVNAHKGIMMEAIRLTGRSGHSSNPAMGVNALEAMHMVIADLLQWRAELQARFQDKRFSVPVPTLNLGHIHGGDNPNRICEQCELHFDLRALPGMDLDELRQQLRARLHSLFRHSAVRWQLLSLSQGTPPLHTDSASPIVQAAEHLCHHASRAVAFCTEGPYLTELGIDTIILGPGDIEQAHQPDEYLALDRIDPTVELLSRLIRNFCT</sequence>
<dbReference type="PANTHER" id="PTHR43808:SF1">
    <property type="entry name" value="ACETYLORNITHINE DEACETYLASE"/>
    <property type="match status" value="1"/>
</dbReference>
<comment type="cofactor">
    <cofactor evidence="1">
        <name>Zn(2+)</name>
        <dbReference type="ChEBI" id="CHEBI:29105"/>
    </cofactor>
</comment>
<keyword evidence="4" id="KW-0963">Cytoplasm</keyword>
<reference evidence="12" key="1">
    <citation type="submission" date="2015-10" db="EMBL/GenBank/DDBJ databases">
        <title>Description of Candidatus Tenderia electrophaga gen. nov, sp. nov., an Uncultivated Electroautotroph from a Biocathode Enrichment.</title>
        <authorList>
            <person name="Eddie B.J."/>
            <person name="Malanoski A.P."/>
            <person name="Wang Z."/>
            <person name="Hall R.J."/>
            <person name="Oh S.D."/>
            <person name="Heiner C."/>
            <person name="Lin B."/>
            <person name="Strycharz-Glaven S.M."/>
        </authorList>
    </citation>
    <scope>NUCLEOTIDE SEQUENCE [LARGE SCALE GENOMIC DNA]</scope>
    <source>
        <strain evidence="12">NRL1</strain>
    </source>
</reference>
<dbReference type="STRING" id="1748243.Tel_14480"/>
<organism evidence="12 13">
    <name type="scientific">Candidatus Tenderia electrophaga</name>
    <dbReference type="NCBI Taxonomy" id="1748243"/>
    <lineage>
        <taxon>Bacteria</taxon>
        <taxon>Pseudomonadati</taxon>
        <taxon>Pseudomonadota</taxon>
        <taxon>Gammaproteobacteria</taxon>
        <taxon>Candidatus Tenderiales</taxon>
        <taxon>Candidatus Tenderiaceae</taxon>
        <taxon>Candidatus Tenderia</taxon>
    </lineage>
</organism>
<keyword evidence="13" id="KW-1185">Reference proteome</keyword>
<evidence type="ECO:0000256" key="1">
    <source>
        <dbReference type="ARBA" id="ARBA00001947"/>
    </source>
</evidence>
<dbReference type="CDD" id="cd03894">
    <property type="entry name" value="M20_ArgE"/>
    <property type="match status" value="1"/>
</dbReference>
<dbReference type="PANTHER" id="PTHR43808">
    <property type="entry name" value="ACETYLORNITHINE DEACETYLASE"/>
    <property type="match status" value="1"/>
</dbReference>
<dbReference type="PROSITE" id="PS00758">
    <property type="entry name" value="ARGE_DAPE_CPG2_1"/>
    <property type="match status" value="1"/>
</dbReference>
<dbReference type="GO" id="GO:0046872">
    <property type="term" value="F:metal ion binding"/>
    <property type="evidence" value="ECO:0007669"/>
    <property type="project" value="UniProtKB-KW"/>
</dbReference>
<keyword evidence="10" id="KW-0170">Cobalt</keyword>
<evidence type="ECO:0000259" key="11">
    <source>
        <dbReference type="Pfam" id="PF07687"/>
    </source>
</evidence>
<dbReference type="SUPFAM" id="SSF53187">
    <property type="entry name" value="Zn-dependent exopeptidases"/>
    <property type="match status" value="1"/>
</dbReference>
<proteinExistence type="inferred from homology"/>
<dbReference type="InterPro" id="IPR002933">
    <property type="entry name" value="Peptidase_M20"/>
</dbReference>
<dbReference type="KEGG" id="tee:Tel_14480"/>
<dbReference type="EC" id="3.5.1.16" evidence="12"/>
<keyword evidence="6" id="KW-0028">Amino-acid biosynthesis</keyword>
<evidence type="ECO:0000256" key="2">
    <source>
        <dbReference type="ARBA" id="ARBA00004496"/>
    </source>
</evidence>
<evidence type="ECO:0000256" key="3">
    <source>
        <dbReference type="ARBA" id="ARBA00005691"/>
    </source>
</evidence>
<dbReference type="InterPro" id="IPR010169">
    <property type="entry name" value="AcOrn-deacetyl"/>
</dbReference>
<keyword evidence="5" id="KW-0055">Arginine biosynthesis</keyword>
<dbReference type="EMBL" id="CP013099">
    <property type="protein sequence ID" value="ALP54250.1"/>
    <property type="molecule type" value="Genomic_DNA"/>
</dbReference>
<evidence type="ECO:0000313" key="12">
    <source>
        <dbReference type="EMBL" id="ALP54250.1"/>
    </source>
</evidence>
<dbReference type="Pfam" id="PF07687">
    <property type="entry name" value="M20_dimer"/>
    <property type="match status" value="1"/>
</dbReference>
<dbReference type="GO" id="GO:0006526">
    <property type="term" value="P:L-arginine biosynthetic process"/>
    <property type="evidence" value="ECO:0007669"/>
    <property type="project" value="UniProtKB-KW"/>
</dbReference>
<dbReference type="InterPro" id="IPR036264">
    <property type="entry name" value="Bact_exopeptidase_dim_dom"/>
</dbReference>
<keyword evidence="8 12" id="KW-0378">Hydrolase</keyword>
<dbReference type="PROSITE" id="PS00759">
    <property type="entry name" value="ARGE_DAPE_CPG2_2"/>
    <property type="match status" value="1"/>
</dbReference>
<dbReference type="SUPFAM" id="SSF55031">
    <property type="entry name" value="Bacterial exopeptidase dimerisation domain"/>
    <property type="match status" value="1"/>
</dbReference>
<dbReference type="InterPro" id="IPR050072">
    <property type="entry name" value="Peptidase_M20A"/>
</dbReference>
<comment type="subcellular location">
    <subcellularLocation>
        <location evidence="2">Cytoplasm</location>
    </subcellularLocation>
</comment>
<dbReference type="Gene3D" id="3.30.70.360">
    <property type="match status" value="1"/>
</dbReference>
<dbReference type="NCBIfam" id="TIGR01892">
    <property type="entry name" value="AcOrn-deacetyl"/>
    <property type="match status" value="1"/>
</dbReference>
<accession>A0A0S2TGI6</accession>
<dbReference type="GO" id="GO:0008777">
    <property type="term" value="F:acetylornithine deacetylase activity"/>
    <property type="evidence" value="ECO:0007669"/>
    <property type="project" value="UniProtKB-EC"/>
</dbReference>
<keyword evidence="7" id="KW-0479">Metal-binding</keyword>
<evidence type="ECO:0000256" key="4">
    <source>
        <dbReference type="ARBA" id="ARBA00022490"/>
    </source>
</evidence>
<dbReference type="NCBIfam" id="NF003474">
    <property type="entry name" value="PRK05111.1"/>
    <property type="match status" value="1"/>
</dbReference>
<dbReference type="Gene3D" id="3.40.630.10">
    <property type="entry name" value="Zn peptidases"/>
    <property type="match status" value="1"/>
</dbReference>
<keyword evidence="9" id="KW-0862">Zinc</keyword>
<dbReference type="AlphaFoldDB" id="A0A0S2TGI6"/>
<evidence type="ECO:0000256" key="7">
    <source>
        <dbReference type="ARBA" id="ARBA00022723"/>
    </source>
</evidence>
<dbReference type="HAMAP" id="MF_01108">
    <property type="entry name" value="ArgE"/>
    <property type="match status" value="1"/>
</dbReference>
<evidence type="ECO:0000256" key="9">
    <source>
        <dbReference type="ARBA" id="ARBA00022833"/>
    </source>
</evidence>
<dbReference type="FunFam" id="3.30.70.360:FF:000003">
    <property type="entry name" value="Acetylornithine deacetylase"/>
    <property type="match status" value="1"/>
</dbReference>
<dbReference type="InterPro" id="IPR011650">
    <property type="entry name" value="Peptidase_M20_dimer"/>
</dbReference>
<dbReference type="GO" id="GO:0005737">
    <property type="term" value="C:cytoplasm"/>
    <property type="evidence" value="ECO:0007669"/>
    <property type="project" value="UniProtKB-SubCell"/>
</dbReference>
<evidence type="ECO:0000256" key="6">
    <source>
        <dbReference type="ARBA" id="ARBA00022605"/>
    </source>
</evidence>
<feature type="domain" description="Peptidase M20 dimerisation" evidence="11">
    <location>
        <begin position="180"/>
        <end position="288"/>
    </location>
</feature>
<evidence type="ECO:0000256" key="8">
    <source>
        <dbReference type="ARBA" id="ARBA00022801"/>
    </source>
</evidence>
<comment type="similarity">
    <text evidence="3">Belongs to the peptidase M20A family. ArgE subfamily.</text>
</comment>
<evidence type="ECO:0000256" key="10">
    <source>
        <dbReference type="ARBA" id="ARBA00023285"/>
    </source>
</evidence>
<dbReference type="Pfam" id="PF01546">
    <property type="entry name" value="Peptidase_M20"/>
    <property type="match status" value="1"/>
</dbReference>
<protein>
    <submittedName>
        <fullName evidence="12">Acetylornithine deacetylase</fullName>
        <ecNumber evidence="12">3.5.1.16</ecNumber>
    </submittedName>
</protein>
<dbReference type="Proteomes" id="UP000055136">
    <property type="component" value="Chromosome"/>
</dbReference>
<name>A0A0S2TGI6_9GAMM</name>
<evidence type="ECO:0000313" key="13">
    <source>
        <dbReference type="Proteomes" id="UP000055136"/>
    </source>
</evidence>
<gene>
    <name evidence="12" type="ORF">Tel_14480</name>
</gene>
<dbReference type="InterPro" id="IPR001261">
    <property type="entry name" value="ArgE/DapE_CS"/>
</dbReference>